<dbReference type="Proteomes" id="UP000294616">
    <property type="component" value="Unassembled WGS sequence"/>
</dbReference>
<comment type="caution">
    <text evidence="1">The sequence shown here is derived from an EMBL/GenBank/DDBJ whole genome shotgun (WGS) entry which is preliminary data.</text>
</comment>
<dbReference type="InterPro" id="IPR017853">
    <property type="entry name" value="GH"/>
</dbReference>
<gene>
    <name evidence="1" type="ORF">C8N28_2367</name>
</gene>
<organism evidence="1 2">
    <name type="scientific">Albibacterium bauzanense</name>
    <dbReference type="NCBI Taxonomy" id="653929"/>
    <lineage>
        <taxon>Bacteria</taxon>
        <taxon>Pseudomonadati</taxon>
        <taxon>Bacteroidota</taxon>
        <taxon>Sphingobacteriia</taxon>
        <taxon>Sphingobacteriales</taxon>
        <taxon>Sphingobacteriaceae</taxon>
        <taxon>Albibacterium</taxon>
    </lineage>
</organism>
<name>A0A4R1LQP1_9SPHI</name>
<evidence type="ECO:0008006" key="3">
    <source>
        <dbReference type="Google" id="ProtNLM"/>
    </source>
</evidence>
<reference evidence="1 2" key="1">
    <citation type="submission" date="2019-03" db="EMBL/GenBank/DDBJ databases">
        <title>Genomic Encyclopedia of Archaeal and Bacterial Type Strains, Phase II (KMG-II): from individual species to whole genera.</title>
        <authorList>
            <person name="Goeker M."/>
        </authorList>
    </citation>
    <scope>NUCLEOTIDE SEQUENCE [LARGE SCALE GENOMIC DNA]</scope>
    <source>
        <strain evidence="1 2">DSM 22554</strain>
    </source>
</reference>
<keyword evidence="2" id="KW-1185">Reference proteome</keyword>
<protein>
    <recommendedName>
        <fullName evidence="3">Glycosyl hydrolase-like 10 domain-containing protein</fullName>
    </recommendedName>
</protein>
<dbReference type="EMBL" id="SMGO01000003">
    <property type="protein sequence ID" value="TCK80624.1"/>
    <property type="molecule type" value="Genomic_DNA"/>
</dbReference>
<dbReference type="AlphaFoldDB" id="A0A4R1LQP1"/>
<dbReference type="SUPFAM" id="SSF51445">
    <property type="entry name" value="(Trans)glycosidases"/>
    <property type="match status" value="2"/>
</dbReference>
<evidence type="ECO:0000313" key="2">
    <source>
        <dbReference type="Proteomes" id="UP000294616"/>
    </source>
</evidence>
<sequence>MIMKEKRTNSIRSIFLMAFGVLAILTSFTHTNDKPKYRLIHNNDGTDALANMWFNRKPDLTREDINRYVDMVADAGVVTTFMMCTGSDFVFYRSKYERPFGDDLNGTLSCEGSESERNAFKNYYNNFINLEKEGTDIIDASLTRAKERGMEAIITFRVNDLHFADTSKRCRVSYPDFWYNNPQYWTGDDTQGMNSAQALDFTFPEVRQHKLNLIREQLEKYEQIDGYDLDFMRFIVLFKTGEGPSKAHLITSFVKDVRHIVDSVSTKRGKKILLSARVPITVEGSLEKGLDVREWVKLGLIDFISIGAHWRGETAMPISKFKTDLFGAGKQTIPVYGSIDDGGYQPRELFSDGMYKGMASHILGQGGDGLHLFNFYFADYGKVDYEKALNKSGLVCRTRSQRLLTELGTVDKLQTANKIYCASDGVTNSYGVLQVADLPMACGNGKKSNASIFIGDAVESTKPKQQILFVRTDRKARMDIYVNNVKLSNSIPDYAEKYDRLHGMQEGEEMFAFELPEDCLTQGENTVSIVSKSNIFVVKRLEVALNYGDVSSNGYF</sequence>
<proteinExistence type="predicted"/>
<accession>A0A4R1LQP1</accession>
<evidence type="ECO:0000313" key="1">
    <source>
        <dbReference type="EMBL" id="TCK80624.1"/>
    </source>
</evidence>